<dbReference type="PATRIC" id="fig|1618207.4.peg.753"/>
<name>A0A0D4C2T3_9MICC</name>
<dbReference type="Gene3D" id="3.40.630.30">
    <property type="match status" value="2"/>
</dbReference>
<dbReference type="InterPro" id="IPR016181">
    <property type="entry name" value="Acyl_CoA_acyltransferase"/>
</dbReference>
<evidence type="ECO:0000256" key="2">
    <source>
        <dbReference type="ARBA" id="ARBA00022679"/>
    </source>
</evidence>
<dbReference type="InterPro" id="IPR041380">
    <property type="entry name" value="Acetyltransf_17"/>
</dbReference>
<dbReference type="Gene3D" id="3.30.1050.10">
    <property type="entry name" value="SCP2 sterol-binding domain"/>
    <property type="match status" value="1"/>
</dbReference>
<reference evidence="6 7" key="1">
    <citation type="journal article" date="2015" name="Genome Announc.">
        <title>Complete Genome Sequencing of Protease-Producing Novel Arthrobacter sp. Strain IHBB 11108 Using PacBio Single-Molecule Real-Time Sequencing Technology.</title>
        <authorList>
            <person name="Kiran S."/>
            <person name="Swarnkar M.K."/>
            <person name="Pal M."/>
            <person name="Thakur R."/>
            <person name="Tewari R."/>
            <person name="Singh A.K."/>
            <person name="Gulati A."/>
        </authorList>
    </citation>
    <scope>NUCLEOTIDE SEQUENCE [LARGE SCALE GENOMIC DNA]</scope>
    <source>
        <strain evidence="6 7">IHBB 11108</strain>
    </source>
</reference>
<evidence type="ECO:0000313" key="7">
    <source>
        <dbReference type="Proteomes" id="UP000061839"/>
    </source>
</evidence>
<dbReference type="InterPro" id="IPR025559">
    <property type="entry name" value="Eis_dom"/>
</dbReference>
<evidence type="ECO:0000256" key="1">
    <source>
        <dbReference type="ARBA" id="ARBA00009213"/>
    </source>
</evidence>
<evidence type="ECO:0000313" key="6">
    <source>
        <dbReference type="EMBL" id="AJT42854.1"/>
    </source>
</evidence>
<feature type="domain" description="N-acetyltransferase" evidence="5">
    <location>
        <begin position="10"/>
        <end position="180"/>
    </location>
</feature>
<dbReference type="InterPro" id="IPR022902">
    <property type="entry name" value="NAcTrfase_Eis"/>
</dbReference>
<dbReference type="Pfam" id="PF13530">
    <property type="entry name" value="SCP2_2"/>
    <property type="match status" value="1"/>
</dbReference>
<dbReference type="GO" id="GO:0030649">
    <property type="term" value="P:aminoglycoside antibiotic catabolic process"/>
    <property type="evidence" value="ECO:0007669"/>
    <property type="project" value="TreeGrafter"/>
</dbReference>
<proteinExistence type="inferred from homology"/>
<evidence type="ECO:0000256" key="3">
    <source>
        <dbReference type="ARBA" id="ARBA00023315"/>
    </source>
</evidence>
<dbReference type="PANTHER" id="PTHR37817">
    <property type="entry name" value="N-ACETYLTRANSFERASE EIS"/>
    <property type="match status" value="1"/>
</dbReference>
<dbReference type="Pfam" id="PF13527">
    <property type="entry name" value="Acetyltransf_9"/>
    <property type="match status" value="1"/>
</dbReference>
<keyword evidence="3 4" id="KW-0012">Acyltransferase</keyword>
<dbReference type="GO" id="GO:0034069">
    <property type="term" value="F:aminoglycoside N-acetyltransferase activity"/>
    <property type="evidence" value="ECO:0007669"/>
    <property type="project" value="TreeGrafter"/>
</dbReference>
<accession>A0A0D4C2T3</accession>
<dbReference type="Pfam" id="PF17668">
    <property type="entry name" value="Acetyltransf_17"/>
    <property type="match status" value="1"/>
</dbReference>
<evidence type="ECO:0000256" key="4">
    <source>
        <dbReference type="HAMAP-Rule" id="MF_01812"/>
    </source>
</evidence>
<dbReference type="EMBL" id="CP011005">
    <property type="protein sequence ID" value="AJT42854.1"/>
    <property type="molecule type" value="Genomic_DNA"/>
</dbReference>
<feature type="active site" description="Proton donor" evidence="4">
    <location>
        <position position="149"/>
    </location>
</feature>
<keyword evidence="7" id="KW-1185">Reference proteome</keyword>
<dbReference type="HAMAP" id="MF_01812">
    <property type="entry name" value="Eis"/>
    <property type="match status" value="1"/>
</dbReference>
<sequence>MREPEENFPYKLESWTATKPAEGVVDERDKAWTQAVARGFHEAETSDDRLPKLITTAAADQQRIYGVYATEVLQHSLPQLDPVATYASFDGTLNVGERTVPADMITAVTVRPSHRRRGLLSAMITADLHDAQQRGLPMAALTASEATIYGRFGFGEASRFRSVTVDTSNGFALRSAVTGSVEMLPTSSAADLQVRLFDLLHAETFGSISRPDHYRSMVAGEGSYDHPEPDRKVRVVAHYDVDGKIDGYVSYKHLGYESKPVSLEIIDILALNSNAYLALWKFLGEVDLSAAVNMPGAPMNDPLLWALTDSRRYRVTREGDSLWLRALDVPALLAARKYYADGELVIKVNDRLGLAGGRFALRVAAGQGQSESLSAEGTADLELDVAAFSSLYLAGVSASTLHQAGRITAQSEQAALKLFDKIFQTPEPPVSRSSF</sequence>
<feature type="binding site" evidence="4">
    <location>
        <begin position="116"/>
        <end position="121"/>
    </location>
    <ligand>
        <name>acetyl-CoA</name>
        <dbReference type="ChEBI" id="CHEBI:57288"/>
    </ligand>
</feature>
<feature type="active site" description="Proton acceptor; via carboxylate" evidence="4">
    <location>
        <position position="435"/>
    </location>
</feature>
<dbReference type="PROSITE" id="PS51186">
    <property type="entry name" value="GNAT"/>
    <property type="match status" value="1"/>
</dbReference>
<dbReference type="AlphaFoldDB" id="A0A0D4C2T3"/>
<gene>
    <name evidence="6" type="ORF">UM93_03695</name>
</gene>
<dbReference type="Proteomes" id="UP000061839">
    <property type="component" value="Chromosome"/>
</dbReference>
<dbReference type="PANTHER" id="PTHR37817:SF1">
    <property type="entry name" value="N-ACETYLTRANSFERASE EIS"/>
    <property type="match status" value="1"/>
</dbReference>
<dbReference type="SUPFAM" id="SSF55718">
    <property type="entry name" value="SCP-like"/>
    <property type="match status" value="1"/>
</dbReference>
<comment type="subunit">
    <text evidence="4">Homohexamer; trimer of dimers.</text>
</comment>
<dbReference type="InterPro" id="IPR000182">
    <property type="entry name" value="GNAT_dom"/>
</dbReference>
<dbReference type="HOGENOM" id="CLU_050659_0_0_11"/>
<dbReference type="SUPFAM" id="SSF55729">
    <property type="entry name" value="Acyl-CoA N-acyltransferases (Nat)"/>
    <property type="match status" value="1"/>
</dbReference>
<protein>
    <recommendedName>
        <fullName evidence="5">N-acetyltransferase domain-containing protein</fullName>
    </recommendedName>
</protein>
<dbReference type="InterPro" id="IPR036527">
    <property type="entry name" value="SCP2_sterol-bd_dom_sf"/>
</dbReference>
<dbReference type="InterPro" id="IPR051554">
    <property type="entry name" value="Acetyltransferase_Eis"/>
</dbReference>
<dbReference type="STRING" id="1618207.UM93_03695"/>
<feature type="binding site" evidence="4">
    <location>
        <begin position="144"/>
        <end position="145"/>
    </location>
    <ligand>
        <name>acetyl-CoA</name>
        <dbReference type="ChEBI" id="CHEBI:57288"/>
    </ligand>
</feature>
<evidence type="ECO:0000259" key="5">
    <source>
        <dbReference type="PROSITE" id="PS51186"/>
    </source>
</evidence>
<keyword evidence="2 4" id="KW-0808">Transferase</keyword>
<organism evidence="6 7">
    <name type="scientific">Psychromicrobium lacuslunae</name>
    <dbReference type="NCBI Taxonomy" id="1618207"/>
    <lineage>
        <taxon>Bacteria</taxon>
        <taxon>Bacillati</taxon>
        <taxon>Actinomycetota</taxon>
        <taxon>Actinomycetes</taxon>
        <taxon>Micrococcales</taxon>
        <taxon>Micrococcaceae</taxon>
        <taxon>Psychromicrobium</taxon>
    </lineage>
</organism>
<feature type="binding site" evidence="4">
    <location>
        <begin position="108"/>
        <end position="110"/>
    </location>
    <ligand>
        <name>acetyl-CoA</name>
        <dbReference type="ChEBI" id="CHEBI:57288"/>
    </ligand>
</feature>
<dbReference type="KEGG" id="ari:UM93_03695"/>
<comment type="similarity">
    <text evidence="1 4">Belongs to the acetyltransferase Eis family.</text>
</comment>